<dbReference type="PANTHER" id="PTHR35814">
    <property type="match status" value="1"/>
</dbReference>
<feature type="transmembrane region" description="Helical" evidence="5">
    <location>
        <begin position="100"/>
        <end position="124"/>
    </location>
</feature>
<name>A0A848E9N8_9PROT</name>
<organism evidence="6 7">
    <name type="scientific">Neoroseomonas marina</name>
    <dbReference type="NCBI Taxonomy" id="1232220"/>
    <lineage>
        <taxon>Bacteria</taxon>
        <taxon>Pseudomonadati</taxon>
        <taxon>Pseudomonadota</taxon>
        <taxon>Alphaproteobacteria</taxon>
        <taxon>Acetobacterales</taxon>
        <taxon>Acetobacteraceae</taxon>
        <taxon>Neoroseomonas</taxon>
    </lineage>
</organism>
<comment type="subcellular location">
    <subcellularLocation>
        <location evidence="1">Membrane</location>
    </subcellularLocation>
</comment>
<protein>
    <submittedName>
        <fullName evidence="6">Glutathione metabolism protein</fullName>
    </submittedName>
</protein>
<comment type="caution">
    <text evidence="6">The sequence shown here is derived from an EMBL/GenBank/DDBJ whole genome shotgun (WGS) entry which is preliminary data.</text>
</comment>
<keyword evidence="4 5" id="KW-0472">Membrane</keyword>
<sequence length="130" mass="13370">MPATALWGALLAPVCLWLSLRVIGLRRRKRVALGSGGDGMLERAIRAQANFAEYVPFALLLMALGEAGGAPVAAVHLAGGLLLAGRIAHGAGIARDPEDVRFRVAGMAGTFSAIIVAALGALFAGLRGWV</sequence>
<keyword evidence="7" id="KW-1185">Reference proteome</keyword>
<dbReference type="GO" id="GO:0016020">
    <property type="term" value="C:membrane"/>
    <property type="evidence" value="ECO:0007669"/>
    <property type="project" value="UniProtKB-SubCell"/>
</dbReference>
<dbReference type="Pfam" id="PF01124">
    <property type="entry name" value="MAPEG"/>
    <property type="match status" value="1"/>
</dbReference>
<dbReference type="AlphaFoldDB" id="A0A848E9N8"/>
<evidence type="ECO:0000256" key="4">
    <source>
        <dbReference type="ARBA" id="ARBA00023136"/>
    </source>
</evidence>
<feature type="transmembrane region" description="Helical" evidence="5">
    <location>
        <begin position="45"/>
        <end position="64"/>
    </location>
</feature>
<evidence type="ECO:0000313" key="6">
    <source>
        <dbReference type="EMBL" id="NMJ41174.1"/>
    </source>
</evidence>
<dbReference type="EMBL" id="JABBKX010000002">
    <property type="protein sequence ID" value="NMJ41174.1"/>
    <property type="molecule type" value="Genomic_DNA"/>
</dbReference>
<accession>A0A848E9N8</accession>
<evidence type="ECO:0000256" key="3">
    <source>
        <dbReference type="ARBA" id="ARBA00022989"/>
    </source>
</evidence>
<keyword evidence="3 5" id="KW-1133">Transmembrane helix</keyword>
<dbReference type="PANTHER" id="PTHR35814:SF1">
    <property type="entry name" value="GLUTATHIONE S-TRANSFERASE-RELATED"/>
    <property type="match status" value="1"/>
</dbReference>
<dbReference type="Gene3D" id="1.20.120.550">
    <property type="entry name" value="Membrane associated eicosanoid/glutathione metabolism-like domain"/>
    <property type="match status" value="1"/>
</dbReference>
<gene>
    <name evidence="6" type="ORF">GWK16_07980</name>
</gene>
<proteinExistence type="predicted"/>
<dbReference type="RefSeq" id="WP_170053407.1">
    <property type="nucleotide sequence ID" value="NZ_JABBKX010000002.1"/>
</dbReference>
<evidence type="ECO:0000256" key="2">
    <source>
        <dbReference type="ARBA" id="ARBA00022692"/>
    </source>
</evidence>
<evidence type="ECO:0000313" key="7">
    <source>
        <dbReference type="Proteomes" id="UP000548582"/>
    </source>
</evidence>
<dbReference type="SUPFAM" id="SSF161084">
    <property type="entry name" value="MAPEG domain-like"/>
    <property type="match status" value="1"/>
</dbReference>
<reference evidence="6 7" key="1">
    <citation type="submission" date="2020-03" db="EMBL/GenBank/DDBJ databases">
        <authorList>
            <person name="Sun Q."/>
        </authorList>
    </citation>
    <scope>NUCLEOTIDE SEQUENCE [LARGE SCALE GENOMIC DNA]</scope>
    <source>
        <strain evidence="6 7">JC162</strain>
    </source>
</reference>
<evidence type="ECO:0000256" key="1">
    <source>
        <dbReference type="ARBA" id="ARBA00004370"/>
    </source>
</evidence>
<dbReference type="InterPro" id="IPR001129">
    <property type="entry name" value="Membr-assoc_MAPEG"/>
</dbReference>
<feature type="transmembrane region" description="Helical" evidence="5">
    <location>
        <begin position="6"/>
        <end position="24"/>
    </location>
</feature>
<keyword evidence="2 5" id="KW-0812">Transmembrane</keyword>
<dbReference type="Proteomes" id="UP000548582">
    <property type="component" value="Unassembled WGS sequence"/>
</dbReference>
<evidence type="ECO:0000256" key="5">
    <source>
        <dbReference type="SAM" id="Phobius"/>
    </source>
</evidence>
<dbReference type="InterPro" id="IPR023352">
    <property type="entry name" value="MAPEG-like_dom_sf"/>
</dbReference>